<sequence length="209" mass="21998">MHHRYQPEKRVGTDGDQNRSYNTQYPAITSTPKTRPHPRHPSPRQHGNDSPPPAGPPPPGPTPPHPTDRQAEPNKSVGGGGAARGGVEVGGGGGRVRGAPPPPGSCLPRRAAIHPTMGSASKDAHSAGPINIARPNTRSAQRKPTIKQPHRKPAPSDPRTGPPQPNDALSQTEHTNNNTVPPRPSHLASTPPLRPLIKPQGSRPPIPQG</sequence>
<gene>
    <name evidence="2" type="ORF">CesoFtcFv8_005548</name>
</gene>
<comment type="caution">
    <text evidence="2">The sequence shown here is derived from an EMBL/GenBank/DDBJ whole genome shotgun (WGS) entry which is preliminary data.</text>
</comment>
<evidence type="ECO:0000256" key="1">
    <source>
        <dbReference type="SAM" id="MobiDB-lite"/>
    </source>
</evidence>
<dbReference type="AlphaFoldDB" id="A0AAN8H9U4"/>
<keyword evidence="3" id="KW-1185">Reference proteome</keyword>
<feature type="compositionally biased region" description="Basic residues" evidence="1">
    <location>
        <begin position="34"/>
        <end position="43"/>
    </location>
</feature>
<feature type="compositionally biased region" description="Polar residues" evidence="1">
    <location>
        <begin position="167"/>
        <end position="180"/>
    </location>
</feature>
<feature type="compositionally biased region" description="Basic and acidic residues" evidence="1">
    <location>
        <begin position="1"/>
        <end position="17"/>
    </location>
</feature>
<feature type="compositionally biased region" description="Gly residues" evidence="1">
    <location>
        <begin position="77"/>
        <end position="96"/>
    </location>
</feature>
<proteinExistence type="predicted"/>
<organism evidence="2 3">
    <name type="scientific">Champsocephalus esox</name>
    <name type="common">pike icefish</name>
    <dbReference type="NCBI Taxonomy" id="159716"/>
    <lineage>
        <taxon>Eukaryota</taxon>
        <taxon>Metazoa</taxon>
        <taxon>Chordata</taxon>
        <taxon>Craniata</taxon>
        <taxon>Vertebrata</taxon>
        <taxon>Euteleostomi</taxon>
        <taxon>Actinopterygii</taxon>
        <taxon>Neopterygii</taxon>
        <taxon>Teleostei</taxon>
        <taxon>Neoteleostei</taxon>
        <taxon>Acanthomorphata</taxon>
        <taxon>Eupercaria</taxon>
        <taxon>Perciformes</taxon>
        <taxon>Notothenioidei</taxon>
        <taxon>Channichthyidae</taxon>
        <taxon>Champsocephalus</taxon>
    </lineage>
</organism>
<name>A0AAN8H9U4_9TELE</name>
<accession>A0AAN8H9U4</accession>
<evidence type="ECO:0000313" key="2">
    <source>
        <dbReference type="EMBL" id="KAK5907731.1"/>
    </source>
</evidence>
<feature type="compositionally biased region" description="Pro residues" evidence="1">
    <location>
        <begin position="50"/>
        <end position="65"/>
    </location>
</feature>
<protein>
    <submittedName>
        <fullName evidence="2">Uncharacterized protein</fullName>
    </submittedName>
</protein>
<feature type="compositionally biased region" description="Basic residues" evidence="1">
    <location>
        <begin position="140"/>
        <end position="153"/>
    </location>
</feature>
<evidence type="ECO:0000313" key="3">
    <source>
        <dbReference type="Proteomes" id="UP001335648"/>
    </source>
</evidence>
<dbReference type="EMBL" id="JAULUE010002049">
    <property type="protein sequence ID" value="KAK5907731.1"/>
    <property type="molecule type" value="Genomic_DNA"/>
</dbReference>
<dbReference type="Proteomes" id="UP001335648">
    <property type="component" value="Unassembled WGS sequence"/>
</dbReference>
<reference evidence="2 3" key="1">
    <citation type="journal article" date="2023" name="Mol. Biol. Evol.">
        <title>Genomics of Secondarily Temperate Adaptation in the Only Non-Antarctic Icefish.</title>
        <authorList>
            <person name="Rivera-Colon A.G."/>
            <person name="Rayamajhi N."/>
            <person name="Minhas B.F."/>
            <person name="Madrigal G."/>
            <person name="Bilyk K.T."/>
            <person name="Yoon V."/>
            <person name="Hune M."/>
            <person name="Gregory S."/>
            <person name="Cheng C.H.C."/>
            <person name="Catchen J.M."/>
        </authorList>
    </citation>
    <scope>NUCLEOTIDE SEQUENCE [LARGE SCALE GENOMIC DNA]</scope>
    <source>
        <strain evidence="2">JC2023a</strain>
    </source>
</reference>
<feature type="region of interest" description="Disordered" evidence="1">
    <location>
        <begin position="1"/>
        <end position="209"/>
    </location>
</feature>
<feature type="compositionally biased region" description="Polar residues" evidence="1">
    <location>
        <begin position="18"/>
        <end position="28"/>
    </location>
</feature>